<dbReference type="EMBL" id="QPKB01000005">
    <property type="protein sequence ID" value="RWR86122.1"/>
    <property type="molecule type" value="Genomic_DNA"/>
</dbReference>
<reference evidence="2 3" key="1">
    <citation type="journal article" date="2019" name="Nat. Plants">
        <title>Stout camphor tree genome fills gaps in understanding of flowering plant genome evolution.</title>
        <authorList>
            <person name="Chaw S.M."/>
            <person name="Liu Y.C."/>
            <person name="Wu Y.W."/>
            <person name="Wang H.Y."/>
            <person name="Lin C.I."/>
            <person name="Wu C.S."/>
            <person name="Ke H.M."/>
            <person name="Chang L.Y."/>
            <person name="Hsu C.Y."/>
            <person name="Yang H.T."/>
            <person name="Sudianto E."/>
            <person name="Hsu M.H."/>
            <person name="Wu K.P."/>
            <person name="Wang L.N."/>
            <person name="Leebens-Mack J.H."/>
            <person name="Tsai I.J."/>
        </authorList>
    </citation>
    <scope>NUCLEOTIDE SEQUENCE [LARGE SCALE GENOMIC DNA]</scope>
    <source>
        <strain evidence="3">cv. Chaw 1501</strain>
        <tissue evidence="2">Young leaves</tissue>
    </source>
</reference>
<accession>A0A3S3P9K8</accession>
<evidence type="ECO:0000313" key="2">
    <source>
        <dbReference type="EMBL" id="RWR86122.1"/>
    </source>
</evidence>
<dbReference type="Proteomes" id="UP000283530">
    <property type="component" value="Unassembled WGS sequence"/>
</dbReference>
<feature type="region of interest" description="Disordered" evidence="1">
    <location>
        <begin position="74"/>
        <end position="98"/>
    </location>
</feature>
<evidence type="ECO:0000256" key="1">
    <source>
        <dbReference type="SAM" id="MobiDB-lite"/>
    </source>
</evidence>
<gene>
    <name evidence="2" type="ORF">CKAN_01500500</name>
</gene>
<organism evidence="2 3">
    <name type="scientific">Cinnamomum micranthum f. kanehirae</name>
    <dbReference type="NCBI Taxonomy" id="337451"/>
    <lineage>
        <taxon>Eukaryota</taxon>
        <taxon>Viridiplantae</taxon>
        <taxon>Streptophyta</taxon>
        <taxon>Embryophyta</taxon>
        <taxon>Tracheophyta</taxon>
        <taxon>Spermatophyta</taxon>
        <taxon>Magnoliopsida</taxon>
        <taxon>Magnoliidae</taxon>
        <taxon>Laurales</taxon>
        <taxon>Lauraceae</taxon>
        <taxon>Cinnamomum</taxon>
    </lineage>
</organism>
<dbReference type="AlphaFoldDB" id="A0A3S3P9K8"/>
<protein>
    <submittedName>
        <fullName evidence="2">Uncharacterized protein</fullName>
    </submittedName>
</protein>
<comment type="caution">
    <text evidence="2">The sequence shown here is derived from an EMBL/GenBank/DDBJ whole genome shotgun (WGS) entry which is preliminary data.</text>
</comment>
<name>A0A3S3P9K8_9MAGN</name>
<keyword evidence="3" id="KW-1185">Reference proteome</keyword>
<proteinExistence type="predicted"/>
<feature type="region of interest" description="Disordered" evidence="1">
    <location>
        <begin position="1"/>
        <end position="26"/>
    </location>
</feature>
<evidence type="ECO:0000313" key="3">
    <source>
        <dbReference type="Proteomes" id="UP000283530"/>
    </source>
</evidence>
<sequence>MEKPEEDYPFSVSDVPSTSPVHMDERQSCDANHARYGSTNEVLSLSLIRMVSQTDLARVHLLMDRRCVLFRIHRSDGSSGGPLGSRYQRKKLNGPNND</sequence>